<reference evidence="2 3" key="1">
    <citation type="submission" date="2019-11" db="EMBL/GenBank/DDBJ databases">
        <title>Bacillus idriensis genome.</title>
        <authorList>
            <person name="Konopka E.N."/>
            <person name="Newman J.D."/>
        </authorList>
    </citation>
    <scope>NUCLEOTIDE SEQUENCE [LARGE SCALE GENOMIC DNA]</scope>
    <source>
        <strain evidence="2 3">DSM 19097</strain>
    </source>
</reference>
<dbReference type="RefSeq" id="WP_154319763.1">
    <property type="nucleotide sequence ID" value="NZ_CAJGAA010000003.1"/>
</dbReference>
<evidence type="ECO:0000313" key="3">
    <source>
        <dbReference type="Proteomes" id="UP000441585"/>
    </source>
</evidence>
<dbReference type="Proteomes" id="UP000441585">
    <property type="component" value="Unassembled WGS sequence"/>
</dbReference>
<evidence type="ECO:0000313" key="2">
    <source>
        <dbReference type="EMBL" id="MRX56909.1"/>
    </source>
</evidence>
<feature type="compositionally biased region" description="Low complexity" evidence="1">
    <location>
        <begin position="153"/>
        <end position="164"/>
    </location>
</feature>
<gene>
    <name evidence="2" type="ORF">GJU41_23495</name>
</gene>
<feature type="region of interest" description="Disordered" evidence="1">
    <location>
        <begin position="246"/>
        <end position="272"/>
    </location>
</feature>
<proteinExistence type="predicted"/>
<dbReference type="EMBL" id="WKKF01000019">
    <property type="protein sequence ID" value="MRX56909.1"/>
    <property type="molecule type" value="Genomic_DNA"/>
</dbReference>
<feature type="compositionally biased region" description="Polar residues" evidence="1">
    <location>
        <begin position="254"/>
        <end position="266"/>
    </location>
</feature>
<keyword evidence="3" id="KW-1185">Reference proteome</keyword>
<accession>A0A6I2MGJ4</accession>
<evidence type="ECO:0000256" key="1">
    <source>
        <dbReference type="SAM" id="MobiDB-lite"/>
    </source>
</evidence>
<dbReference type="AlphaFoldDB" id="A0A6I2MGJ4"/>
<comment type="caution">
    <text evidence="2">The sequence shown here is derived from an EMBL/GenBank/DDBJ whole genome shotgun (WGS) entry which is preliminary data.</text>
</comment>
<name>A0A6I2MGJ4_9BACI</name>
<sequence length="272" mass="29534">MTIHLHKKHLILLLAAALVLGSLYAGAYYLFIKPVNSEIDSLASMKTMQEEQLKQKKSSDTSTQTKPVVNSVELQRKVPVSPMVEQLVLDLEKAETVSNSRIQNVTFAESEDALLPPAAPVEPEADQSLESQAAAPEEGGTQETADSAETQDSSPAVAAESPAPLLDAPEGLKRVILSLEVTSIHYFEMETFIETLEKQPRITKVDILTFEGLPELTSLDQEAEPLTYTLQVSAFYADGLQDLSAETPKVAAPQPSNKFNPLSPSLESEDGE</sequence>
<feature type="compositionally biased region" description="Polar residues" evidence="1">
    <location>
        <begin position="141"/>
        <end position="152"/>
    </location>
</feature>
<protein>
    <recommendedName>
        <fullName evidence="4">Pilus assembly protein PilO</fullName>
    </recommendedName>
</protein>
<evidence type="ECO:0008006" key="4">
    <source>
        <dbReference type="Google" id="ProtNLM"/>
    </source>
</evidence>
<organism evidence="2 3">
    <name type="scientific">Metabacillus idriensis</name>
    <dbReference type="NCBI Taxonomy" id="324768"/>
    <lineage>
        <taxon>Bacteria</taxon>
        <taxon>Bacillati</taxon>
        <taxon>Bacillota</taxon>
        <taxon>Bacilli</taxon>
        <taxon>Bacillales</taxon>
        <taxon>Bacillaceae</taxon>
        <taxon>Metabacillus</taxon>
    </lineage>
</organism>
<feature type="region of interest" description="Disordered" evidence="1">
    <location>
        <begin position="113"/>
        <end position="165"/>
    </location>
</feature>